<evidence type="ECO:0000313" key="1">
    <source>
        <dbReference type="EMBL" id="KJY74985.1"/>
    </source>
</evidence>
<gene>
    <name evidence="1" type="ORF">TW71_08655</name>
</gene>
<dbReference type="Pfam" id="PF11140">
    <property type="entry name" value="DUF2913"/>
    <property type="match status" value="1"/>
</dbReference>
<comment type="caution">
    <text evidence="1">The sequence shown here is derived from an EMBL/GenBank/DDBJ whole genome shotgun (WGS) entry which is preliminary data.</text>
</comment>
<dbReference type="InterPro" id="IPR021316">
    <property type="entry name" value="DUF2913"/>
</dbReference>
<name>A0A837G8V9_9VIBR</name>
<dbReference type="RefSeq" id="WP_045985585.1">
    <property type="nucleotide sequence ID" value="NZ_CP063053.1"/>
</dbReference>
<proteinExistence type="predicted"/>
<dbReference type="EMBL" id="JXXR01000008">
    <property type="protein sequence ID" value="KJY74985.1"/>
    <property type="molecule type" value="Genomic_DNA"/>
</dbReference>
<sequence>MKIKKDLEYYHNLRQTVTHALLHLLMRVSASERYTPLSTRNEILVKFLKPKLHNKSLSNIKKDLKIMLTTARQKGASLERRLYELNEHAKRTQLPGVENLYALLVHLYEEEGIESRRLERGTEPEPGILYMIEESDEPDVAPHANEHGPLSMRIQAEAAPSLISAIHRFGGYTAEMREWDPITHRAHILLQPAA</sequence>
<reference evidence="1" key="1">
    <citation type="journal article" date="2015" name="BMC Genomics">
        <title>Genome mining reveals unlocked bioactive potential of marine Gram-negative bacteria.</title>
        <authorList>
            <person name="Machado H."/>
            <person name="Sonnenschein E.C."/>
            <person name="Melchiorsen J."/>
            <person name="Gram L."/>
        </authorList>
    </citation>
    <scope>NUCLEOTIDE SEQUENCE</scope>
    <source>
        <strain evidence="1">S2052</strain>
    </source>
</reference>
<organism evidence="1">
    <name type="scientific">Vibrio coralliilyticus</name>
    <dbReference type="NCBI Taxonomy" id="190893"/>
    <lineage>
        <taxon>Bacteria</taxon>
        <taxon>Pseudomonadati</taxon>
        <taxon>Pseudomonadota</taxon>
        <taxon>Gammaproteobacteria</taxon>
        <taxon>Vibrionales</taxon>
        <taxon>Vibrionaceae</taxon>
        <taxon>Vibrio</taxon>
    </lineage>
</organism>
<dbReference type="AlphaFoldDB" id="A0A837G8V9"/>
<protein>
    <submittedName>
        <fullName evidence="1">Uncharacterized protein</fullName>
    </submittedName>
</protein>
<accession>A0A837G8V9</accession>